<organism evidence="12 13">
    <name type="scientific">Thalassotalea loyana</name>
    <dbReference type="NCBI Taxonomy" id="280483"/>
    <lineage>
        <taxon>Bacteria</taxon>
        <taxon>Pseudomonadati</taxon>
        <taxon>Pseudomonadota</taxon>
        <taxon>Gammaproteobacteria</taxon>
        <taxon>Alteromonadales</taxon>
        <taxon>Colwelliaceae</taxon>
        <taxon>Thalassotalea</taxon>
    </lineage>
</organism>
<dbReference type="InterPro" id="IPR005490">
    <property type="entry name" value="LD_TPept_cat_dom"/>
</dbReference>
<dbReference type="PROSITE" id="PS52029">
    <property type="entry name" value="LD_TPASE"/>
    <property type="match status" value="1"/>
</dbReference>
<sequence length="292" mass="32824">MRALGVFVFALIIQFSLAAKPYLLPKLESRIIGQDMQYTVKEGDYFQAIAEKFNVGLLALIDANPELDPFLPKVGSKMLIPNKMLLPFVPHEGIVINLPELRLYYFSPDSSVVHVFPVGIGKQGLATPKTKSYIGEKRKDPVWRPTKEMQARYFEEHGKPLAKEVPAGPDNPFGKYALRLGTSEYLIHGSNQRIGIGMRSSSGCIRLYDDDIEWLYNNVPNNTVVRIIDQPIKMSYEETGKHIEIHRPLSDGEALSDQRYKRVLAKFVQTESEANAIAPLLEKPNGIVVSLN</sequence>
<dbReference type="SUPFAM" id="SSF141523">
    <property type="entry name" value="L,D-transpeptidase catalytic domain-like"/>
    <property type="match status" value="1"/>
</dbReference>
<dbReference type="InterPro" id="IPR036779">
    <property type="entry name" value="LysM_dom_sf"/>
</dbReference>
<evidence type="ECO:0000259" key="11">
    <source>
        <dbReference type="PROSITE" id="PS52029"/>
    </source>
</evidence>
<dbReference type="EMBL" id="BSSV01000001">
    <property type="protein sequence ID" value="GLX84424.1"/>
    <property type="molecule type" value="Genomic_DNA"/>
</dbReference>
<evidence type="ECO:0000256" key="1">
    <source>
        <dbReference type="ARBA" id="ARBA00004752"/>
    </source>
</evidence>
<dbReference type="InterPro" id="IPR038063">
    <property type="entry name" value="Transpep_catalytic_dom"/>
</dbReference>
<evidence type="ECO:0000256" key="3">
    <source>
        <dbReference type="ARBA" id="ARBA00022676"/>
    </source>
</evidence>
<evidence type="ECO:0000256" key="4">
    <source>
        <dbReference type="ARBA" id="ARBA00022679"/>
    </source>
</evidence>
<dbReference type="InterPro" id="IPR050979">
    <property type="entry name" value="LD-transpeptidase"/>
</dbReference>
<gene>
    <name evidence="12" type="ORF">tloyanaT_06760</name>
</gene>
<dbReference type="SUPFAM" id="SSF54106">
    <property type="entry name" value="LysM domain"/>
    <property type="match status" value="1"/>
</dbReference>
<dbReference type="CDD" id="cd00118">
    <property type="entry name" value="LysM"/>
    <property type="match status" value="1"/>
</dbReference>
<keyword evidence="3" id="KW-0328">Glycosyltransferase</keyword>
<evidence type="ECO:0000259" key="10">
    <source>
        <dbReference type="PROSITE" id="PS51782"/>
    </source>
</evidence>
<dbReference type="Gene3D" id="3.10.350.10">
    <property type="entry name" value="LysM domain"/>
    <property type="match status" value="1"/>
</dbReference>
<keyword evidence="6 9" id="KW-0133">Cell shape</keyword>
<comment type="caution">
    <text evidence="12">The sequence shown here is derived from an EMBL/GenBank/DDBJ whole genome shotgun (WGS) entry which is preliminary data.</text>
</comment>
<dbReference type="InterPro" id="IPR018392">
    <property type="entry name" value="LysM"/>
</dbReference>
<dbReference type="PROSITE" id="PS51782">
    <property type="entry name" value="LYSM"/>
    <property type="match status" value="1"/>
</dbReference>
<dbReference type="RefSeq" id="WP_284296004.1">
    <property type="nucleotide sequence ID" value="NZ_BSSV01000001.1"/>
</dbReference>
<evidence type="ECO:0000256" key="6">
    <source>
        <dbReference type="ARBA" id="ARBA00022960"/>
    </source>
</evidence>
<evidence type="ECO:0000256" key="9">
    <source>
        <dbReference type="PROSITE-ProRule" id="PRU01373"/>
    </source>
</evidence>
<reference evidence="12 13" key="1">
    <citation type="submission" date="2023-03" db="EMBL/GenBank/DDBJ databases">
        <title>Thalassotalea loyana LMG 22536T draft genome sequence.</title>
        <authorList>
            <person name="Sawabe T."/>
        </authorList>
    </citation>
    <scope>NUCLEOTIDE SEQUENCE [LARGE SCALE GENOMIC DNA]</scope>
    <source>
        <strain evidence="12 13">LMG 22536</strain>
    </source>
</reference>
<evidence type="ECO:0000256" key="2">
    <source>
        <dbReference type="ARBA" id="ARBA00005992"/>
    </source>
</evidence>
<dbReference type="Gene3D" id="2.40.440.10">
    <property type="entry name" value="L,D-transpeptidase catalytic domain-like"/>
    <property type="match status" value="1"/>
</dbReference>
<protein>
    <submittedName>
        <fullName evidence="12">Murein transpeptidase</fullName>
    </submittedName>
</protein>
<dbReference type="PANTHER" id="PTHR30582:SF24">
    <property type="entry name" value="L,D-TRANSPEPTIDASE ERFK_SRFK-RELATED"/>
    <property type="match status" value="1"/>
</dbReference>
<proteinExistence type="inferred from homology"/>
<keyword evidence="5" id="KW-0378">Hydrolase</keyword>
<dbReference type="Proteomes" id="UP001157134">
    <property type="component" value="Unassembled WGS sequence"/>
</dbReference>
<evidence type="ECO:0000256" key="5">
    <source>
        <dbReference type="ARBA" id="ARBA00022801"/>
    </source>
</evidence>
<keyword evidence="13" id="KW-1185">Reference proteome</keyword>
<dbReference type="PANTHER" id="PTHR30582">
    <property type="entry name" value="L,D-TRANSPEPTIDASE"/>
    <property type="match status" value="1"/>
</dbReference>
<feature type="active site" description="Nucleophile" evidence="9">
    <location>
        <position position="204"/>
    </location>
</feature>
<evidence type="ECO:0000256" key="8">
    <source>
        <dbReference type="ARBA" id="ARBA00023316"/>
    </source>
</evidence>
<feature type="domain" description="LysM" evidence="10">
    <location>
        <begin position="36"/>
        <end position="80"/>
    </location>
</feature>
<dbReference type="Pfam" id="PF01476">
    <property type="entry name" value="LysM"/>
    <property type="match status" value="1"/>
</dbReference>
<feature type="active site" description="Proton donor/acceptor" evidence="9">
    <location>
        <position position="188"/>
    </location>
</feature>
<dbReference type="SMART" id="SM00257">
    <property type="entry name" value="LysM"/>
    <property type="match status" value="1"/>
</dbReference>
<evidence type="ECO:0000256" key="7">
    <source>
        <dbReference type="ARBA" id="ARBA00022984"/>
    </source>
</evidence>
<accession>A0ABQ6HAE8</accession>
<keyword evidence="8 9" id="KW-0961">Cell wall biogenesis/degradation</keyword>
<keyword evidence="7 9" id="KW-0573">Peptidoglycan synthesis</keyword>
<feature type="domain" description="L,D-TPase catalytic" evidence="11">
    <location>
        <begin position="92"/>
        <end position="228"/>
    </location>
</feature>
<evidence type="ECO:0000313" key="13">
    <source>
        <dbReference type="Proteomes" id="UP001157134"/>
    </source>
</evidence>
<comment type="similarity">
    <text evidence="2">Belongs to the YkuD family.</text>
</comment>
<dbReference type="CDD" id="cd16913">
    <property type="entry name" value="YkuD_like"/>
    <property type="match status" value="1"/>
</dbReference>
<keyword evidence="4" id="KW-0808">Transferase</keyword>
<comment type="pathway">
    <text evidence="1 9">Cell wall biogenesis; peptidoglycan biosynthesis.</text>
</comment>
<dbReference type="Pfam" id="PF03734">
    <property type="entry name" value="YkuD"/>
    <property type="match status" value="1"/>
</dbReference>
<name>A0ABQ6HAE8_9GAMM</name>
<evidence type="ECO:0000313" key="12">
    <source>
        <dbReference type="EMBL" id="GLX84424.1"/>
    </source>
</evidence>